<reference evidence="1" key="1">
    <citation type="journal article" date="2020" name="Stud. Mycol.">
        <title>101 Dothideomycetes genomes: a test case for predicting lifestyles and emergence of pathogens.</title>
        <authorList>
            <person name="Haridas S."/>
            <person name="Albert R."/>
            <person name="Binder M."/>
            <person name="Bloem J."/>
            <person name="Labutti K."/>
            <person name="Salamov A."/>
            <person name="Andreopoulos B."/>
            <person name="Baker S."/>
            <person name="Barry K."/>
            <person name="Bills G."/>
            <person name="Bluhm B."/>
            <person name="Cannon C."/>
            <person name="Castanera R."/>
            <person name="Culley D."/>
            <person name="Daum C."/>
            <person name="Ezra D."/>
            <person name="Gonzalez J."/>
            <person name="Henrissat B."/>
            <person name="Kuo A."/>
            <person name="Liang C."/>
            <person name="Lipzen A."/>
            <person name="Lutzoni F."/>
            <person name="Magnuson J."/>
            <person name="Mondo S."/>
            <person name="Nolan M."/>
            <person name="Ohm R."/>
            <person name="Pangilinan J."/>
            <person name="Park H.-J."/>
            <person name="Ramirez L."/>
            <person name="Alfaro M."/>
            <person name="Sun H."/>
            <person name="Tritt A."/>
            <person name="Yoshinaga Y."/>
            <person name="Zwiers L.-H."/>
            <person name="Turgeon B."/>
            <person name="Goodwin S."/>
            <person name="Spatafora J."/>
            <person name="Crous P."/>
            <person name="Grigoriev I."/>
        </authorList>
    </citation>
    <scope>NUCLEOTIDE SEQUENCE</scope>
    <source>
        <strain evidence="1">CBS 122367</strain>
    </source>
</reference>
<organism evidence="1 2">
    <name type="scientific">Lentithecium fluviatile CBS 122367</name>
    <dbReference type="NCBI Taxonomy" id="1168545"/>
    <lineage>
        <taxon>Eukaryota</taxon>
        <taxon>Fungi</taxon>
        <taxon>Dikarya</taxon>
        <taxon>Ascomycota</taxon>
        <taxon>Pezizomycotina</taxon>
        <taxon>Dothideomycetes</taxon>
        <taxon>Pleosporomycetidae</taxon>
        <taxon>Pleosporales</taxon>
        <taxon>Massarineae</taxon>
        <taxon>Lentitheciaceae</taxon>
        <taxon>Lentithecium</taxon>
    </lineage>
</organism>
<dbReference type="AlphaFoldDB" id="A0A6G1JE59"/>
<evidence type="ECO:0000313" key="2">
    <source>
        <dbReference type="Proteomes" id="UP000799291"/>
    </source>
</evidence>
<proteinExistence type="predicted"/>
<sequence length="244" mass="27931">MIPSSSAPAFQTRFASLSLHMTDRLRFLRFPQEVIQACQQTVALTWRRGIQAARPYGRSFELKLNGNPWRGQGDQAMEARRLMYALLGRLHSLGWVMTLSTDVSKKGMDKDALLFRFQDPPPAECDWASIAFSKTDRIRFIDLPREIRDTVAAKLGRMVQEQLTYMPGIYEIKLYGSPWYASGEETMRARDLLLTLLETLEEEGWTVYASIDQKNASGDNYSETDTWHLCKPKGWIKGAPVYHS</sequence>
<keyword evidence="2" id="KW-1185">Reference proteome</keyword>
<accession>A0A6G1JE59</accession>
<protein>
    <submittedName>
        <fullName evidence="1">Uncharacterized protein</fullName>
    </submittedName>
</protein>
<dbReference type="PANTHER" id="PTHR38696:SF1">
    <property type="entry name" value="MEDIATOR OF RNA POLYMERASE II TRANSCRIPTION SUBUNIT 13"/>
    <property type="match status" value="1"/>
</dbReference>
<dbReference type="EMBL" id="MU005573">
    <property type="protein sequence ID" value="KAF2688521.1"/>
    <property type="molecule type" value="Genomic_DNA"/>
</dbReference>
<dbReference type="Proteomes" id="UP000799291">
    <property type="component" value="Unassembled WGS sequence"/>
</dbReference>
<dbReference type="OrthoDB" id="58379at2759"/>
<gene>
    <name evidence="1" type="ORF">K458DRAFT_414268</name>
</gene>
<name>A0A6G1JE59_9PLEO</name>
<evidence type="ECO:0000313" key="1">
    <source>
        <dbReference type="EMBL" id="KAF2688521.1"/>
    </source>
</evidence>
<dbReference type="PANTHER" id="PTHR38696">
    <property type="entry name" value="MEDIATOR OF RNA POLYMERASE II TRANSCRIPTION SUBUNIT 13"/>
    <property type="match status" value="1"/>
</dbReference>